<dbReference type="PANTHER" id="PTHR21661:SF35">
    <property type="entry name" value="EPOXIDE HYDROLASE"/>
    <property type="match status" value="1"/>
</dbReference>
<sequence length="712" mass="81667">MALLYILLTISALIFLYFKANPFKKKRTKQLSTTQADASQVPEATRQAVWDLFKRSFVNEFKGFKDFDDYLLTRSLLLFHDTTREKQLQGFIIFHIVDRVVDGRELTVVVGDFFTVTADYRRQSTPIYALLRLCIATKLKNPSREMYYFFITYSFKSYLSFSRSMGEFYPCRVRPTPPFEQRVLDLLGTESAGDWGTYNPRTCVIESLAVKQGSSTGGVEEGHLSDLARSRPRDLSTTWMWFAQQNPNFAKGDCLCVLCSIDLKNMLHGAKNSLFRALGLGSKRMTQPNKPLSFGMAETRADEVQRKEPESFMISVKDEELDDLTERLEKARWPDQLELAPDAKWSYGTDVDYMKQLTKYWANDYLDNWKMHEKRLNQFPHYKIELEDRQVHFIHVKSTKEDAIPIILLHGWPGSFYEFHKIIGPLTRPEKHGGKSDYAFHVVVPSLPGYGWSEAPLTPGYDVQKVANLMVSLMETLGYKQYVAQGGDWGHLVAAHMAIIDAQRCLAIHLNMVAVEPRSPIVKAKVAFDVIFQRWRLTAKEREWLSGVDKFLEEETGYIDIQATKPQTIGYALHDSPTGLAAWIIEKFRSWSDCNGDVATRFSKDDLLTNVMIYWLTGTVTSAARLYYESKKSGNFASPPIQVPVPAAIAVYPKEILRPPRRWVEYFYTVKRWTEMPAGGHFPALEEPDSLVADIRAFFCDDLRLHDVFTAS</sequence>
<evidence type="ECO:0000256" key="3">
    <source>
        <dbReference type="ARBA" id="ARBA00022801"/>
    </source>
</evidence>
<feature type="domain" description="Epoxide hydrolase N-terminal" evidence="4">
    <location>
        <begin position="310"/>
        <end position="419"/>
    </location>
</feature>
<dbReference type="Gene3D" id="3.40.50.1820">
    <property type="entry name" value="alpha/beta hydrolase"/>
    <property type="match status" value="1"/>
</dbReference>
<dbReference type="OrthoDB" id="7130006at2759"/>
<dbReference type="KEGG" id="acan:ACA1_093630"/>
<reference evidence="5 6" key="1">
    <citation type="journal article" date="2013" name="Genome Biol.">
        <title>Genome of Acanthamoeba castellanii highlights extensive lateral gene transfer and early evolution of tyrosine kinase signaling.</title>
        <authorList>
            <person name="Clarke M."/>
            <person name="Lohan A.J."/>
            <person name="Liu B."/>
            <person name="Lagkouvardos I."/>
            <person name="Roy S."/>
            <person name="Zafar N."/>
            <person name="Bertelli C."/>
            <person name="Schilde C."/>
            <person name="Kianianmomeni A."/>
            <person name="Burglin T.R."/>
            <person name="Frech C."/>
            <person name="Turcotte B."/>
            <person name="Kopec K.O."/>
            <person name="Synnott J.M."/>
            <person name="Choo C."/>
            <person name="Paponov I."/>
            <person name="Finkler A."/>
            <person name="Soon Heng Tan C."/>
            <person name="Hutchins A.P."/>
            <person name="Weinmeier T."/>
            <person name="Rattei T."/>
            <person name="Chu J.S."/>
            <person name="Gimenez G."/>
            <person name="Irimia M."/>
            <person name="Rigden D.J."/>
            <person name="Fitzpatrick D.A."/>
            <person name="Lorenzo-Morales J."/>
            <person name="Bateman A."/>
            <person name="Chiu C.H."/>
            <person name="Tang P."/>
            <person name="Hegemann P."/>
            <person name="Fromm H."/>
            <person name="Raoult D."/>
            <person name="Greub G."/>
            <person name="Miranda-Saavedra D."/>
            <person name="Chen N."/>
            <person name="Nash P."/>
            <person name="Ginger M.L."/>
            <person name="Horn M."/>
            <person name="Schaap P."/>
            <person name="Caler L."/>
            <person name="Loftus B."/>
        </authorList>
    </citation>
    <scope>NUCLEOTIDE SEQUENCE [LARGE SCALE GENOMIC DNA]</scope>
    <source>
        <strain evidence="5 6">Neff</strain>
    </source>
</reference>
<comment type="similarity">
    <text evidence="1">Belongs to the peptidase S33 family.</text>
</comment>
<dbReference type="GO" id="GO:0097176">
    <property type="term" value="P:epoxide metabolic process"/>
    <property type="evidence" value="ECO:0007669"/>
    <property type="project" value="TreeGrafter"/>
</dbReference>
<protein>
    <submittedName>
        <fullName evidence="5">Epocide hydrolase domain containing protein</fullName>
    </submittedName>
</protein>
<dbReference type="RefSeq" id="XP_004334830.1">
    <property type="nucleotide sequence ID" value="XM_004334782.1"/>
</dbReference>
<dbReference type="STRING" id="1257118.L8GIJ8"/>
<dbReference type="EMBL" id="KB008103">
    <property type="protein sequence ID" value="ELR12817.1"/>
    <property type="molecule type" value="Genomic_DNA"/>
</dbReference>
<keyword evidence="6" id="KW-1185">Reference proteome</keyword>
<keyword evidence="3 5" id="KW-0378">Hydrolase</keyword>
<dbReference type="PRINTS" id="PR00412">
    <property type="entry name" value="EPOXHYDRLASE"/>
</dbReference>
<evidence type="ECO:0000256" key="2">
    <source>
        <dbReference type="ARBA" id="ARBA00022797"/>
    </source>
</evidence>
<dbReference type="GO" id="GO:0004301">
    <property type="term" value="F:epoxide hydrolase activity"/>
    <property type="evidence" value="ECO:0007669"/>
    <property type="project" value="TreeGrafter"/>
</dbReference>
<dbReference type="InterPro" id="IPR010497">
    <property type="entry name" value="Epoxide_hydro_N"/>
</dbReference>
<dbReference type="SUPFAM" id="SSF53474">
    <property type="entry name" value="alpha/beta-Hydrolases"/>
    <property type="match status" value="1"/>
</dbReference>
<evidence type="ECO:0000256" key="1">
    <source>
        <dbReference type="ARBA" id="ARBA00010088"/>
    </source>
</evidence>
<proteinExistence type="inferred from homology"/>
<accession>L8GIJ8</accession>
<evidence type="ECO:0000259" key="4">
    <source>
        <dbReference type="Pfam" id="PF06441"/>
    </source>
</evidence>
<dbReference type="AlphaFoldDB" id="L8GIJ8"/>
<dbReference type="Pfam" id="PF06441">
    <property type="entry name" value="EHN"/>
    <property type="match status" value="1"/>
</dbReference>
<gene>
    <name evidence="5" type="ORF">ACA1_093630</name>
</gene>
<name>L8GIJ8_ACACF</name>
<dbReference type="PANTHER" id="PTHR21661">
    <property type="entry name" value="EPOXIDE HYDROLASE 1-RELATED"/>
    <property type="match status" value="1"/>
</dbReference>
<dbReference type="Proteomes" id="UP000011083">
    <property type="component" value="Unassembled WGS sequence"/>
</dbReference>
<evidence type="ECO:0000313" key="5">
    <source>
        <dbReference type="EMBL" id="ELR12817.1"/>
    </source>
</evidence>
<evidence type="ECO:0000313" key="6">
    <source>
        <dbReference type="Proteomes" id="UP000011083"/>
    </source>
</evidence>
<keyword evidence="2" id="KW-0058">Aromatic hydrocarbons catabolism</keyword>
<organism evidence="5 6">
    <name type="scientific">Acanthamoeba castellanii (strain ATCC 30010 / Neff)</name>
    <dbReference type="NCBI Taxonomy" id="1257118"/>
    <lineage>
        <taxon>Eukaryota</taxon>
        <taxon>Amoebozoa</taxon>
        <taxon>Discosea</taxon>
        <taxon>Longamoebia</taxon>
        <taxon>Centramoebida</taxon>
        <taxon>Acanthamoebidae</taxon>
        <taxon>Acanthamoeba</taxon>
    </lineage>
</organism>
<dbReference type="VEuPathDB" id="AmoebaDB:ACA1_093630"/>
<dbReference type="InterPro" id="IPR029058">
    <property type="entry name" value="AB_hydrolase_fold"/>
</dbReference>
<dbReference type="GeneID" id="14913109"/>
<dbReference type="InterPro" id="IPR000639">
    <property type="entry name" value="Epox_hydrolase-like"/>
</dbReference>